<keyword evidence="2 5" id="KW-0812">Transmembrane</keyword>
<feature type="transmembrane region" description="Helical" evidence="5">
    <location>
        <begin position="26"/>
        <end position="49"/>
    </location>
</feature>
<dbReference type="EMBL" id="VLPL01000008">
    <property type="protein sequence ID" value="TSJ41161.1"/>
    <property type="molecule type" value="Genomic_DNA"/>
</dbReference>
<comment type="subcellular location">
    <subcellularLocation>
        <location evidence="1">Membrane</location>
        <topology evidence="1">Single-pass membrane protein</topology>
    </subcellularLocation>
</comment>
<accession>A0A556MMI8</accession>
<gene>
    <name evidence="6" type="ORF">FO442_14710</name>
</gene>
<name>A0A556MMI8_9FLAO</name>
<evidence type="ECO:0008006" key="8">
    <source>
        <dbReference type="Google" id="ProtNLM"/>
    </source>
</evidence>
<dbReference type="AlphaFoldDB" id="A0A556MMI8"/>
<dbReference type="GO" id="GO:0016020">
    <property type="term" value="C:membrane"/>
    <property type="evidence" value="ECO:0007669"/>
    <property type="project" value="UniProtKB-SubCell"/>
</dbReference>
<comment type="caution">
    <text evidence="6">The sequence shown here is derived from an EMBL/GenBank/DDBJ whole genome shotgun (WGS) entry which is preliminary data.</text>
</comment>
<sequence>MEEKRYIDIELKSEQMNEMLSNPPSWIVRSGNGVFLIVLLVIIGLAWFIRYPDEIAGEVLVTSSKPPIELSNQGYIQLKTLNVSENEEVRIGDLIAQFDIQAKSGDVEKARNYLGQLEVFNGKYQKQIPVFSQPLKLGTFQEQWTTLLSKVAEWNSEHSENITQQELASIQREISFREQLQIISNKKIKLSEGEYELIQEQLASSERLAEQNAISKQTLTQDKRTQTQALQSVQSQKEQHVQNLITLNTLRKERFRLEHDAKLKELKMSSEIQIGISVLMNGFQTWEKNVVWIAPCTGKVVFNKLLQVNRFYKTNEASIVIVPKGSGYIALATIESAGSGKVMVGQKTFIELIDFPKAEFGMLEGNVSKITRIDKEGKYEVKIRLPKQMKTTYNKDIPFKAQLKGNVKIITKDKRLLERFFEQLTDLIK</sequence>
<evidence type="ECO:0000256" key="1">
    <source>
        <dbReference type="ARBA" id="ARBA00004167"/>
    </source>
</evidence>
<evidence type="ECO:0000256" key="3">
    <source>
        <dbReference type="ARBA" id="ARBA00022989"/>
    </source>
</evidence>
<evidence type="ECO:0000313" key="6">
    <source>
        <dbReference type="EMBL" id="TSJ41161.1"/>
    </source>
</evidence>
<protein>
    <recommendedName>
        <fullName evidence="8">HlyD family efflux transporter periplasmic adaptor subunit</fullName>
    </recommendedName>
</protein>
<dbReference type="OrthoDB" id="7057889at2"/>
<organism evidence="6 7">
    <name type="scientific">Fluviicola chungangensis</name>
    <dbReference type="NCBI Taxonomy" id="2597671"/>
    <lineage>
        <taxon>Bacteria</taxon>
        <taxon>Pseudomonadati</taxon>
        <taxon>Bacteroidota</taxon>
        <taxon>Flavobacteriia</taxon>
        <taxon>Flavobacteriales</taxon>
        <taxon>Crocinitomicaceae</taxon>
        <taxon>Fluviicola</taxon>
    </lineage>
</organism>
<evidence type="ECO:0000313" key="7">
    <source>
        <dbReference type="Proteomes" id="UP000316008"/>
    </source>
</evidence>
<keyword evidence="4 5" id="KW-0472">Membrane</keyword>
<proteinExistence type="predicted"/>
<evidence type="ECO:0000256" key="2">
    <source>
        <dbReference type="ARBA" id="ARBA00022692"/>
    </source>
</evidence>
<evidence type="ECO:0000256" key="4">
    <source>
        <dbReference type="ARBA" id="ARBA00023136"/>
    </source>
</evidence>
<keyword evidence="3 5" id="KW-1133">Transmembrane helix</keyword>
<dbReference type="InterPro" id="IPR050739">
    <property type="entry name" value="MFP"/>
</dbReference>
<dbReference type="PANTHER" id="PTHR30386">
    <property type="entry name" value="MEMBRANE FUSION SUBUNIT OF EMRAB-TOLC MULTIDRUG EFFLUX PUMP"/>
    <property type="match status" value="1"/>
</dbReference>
<dbReference type="PANTHER" id="PTHR30386:SF26">
    <property type="entry name" value="TRANSPORT PROTEIN COMB"/>
    <property type="match status" value="1"/>
</dbReference>
<dbReference type="RefSeq" id="WP_144333972.1">
    <property type="nucleotide sequence ID" value="NZ_VLPL01000008.1"/>
</dbReference>
<dbReference type="Proteomes" id="UP000316008">
    <property type="component" value="Unassembled WGS sequence"/>
</dbReference>
<evidence type="ECO:0000256" key="5">
    <source>
        <dbReference type="SAM" id="Phobius"/>
    </source>
</evidence>
<reference evidence="6 7" key="1">
    <citation type="submission" date="2019-07" db="EMBL/GenBank/DDBJ databases">
        <authorList>
            <person name="Huq M.A."/>
        </authorList>
    </citation>
    <scope>NUCLEOTIDE SEQUENCE [LARGE SCALE GENOMIC DNA]</scope>
    <source>
        <strain evidence="6 7">MAH-3</strain>
    </source>
</reference>
<keyword evidence="7" id="KW-1185">Reference proteome</keyword>